<proteinExistence type="predicted"/>
<evidence type="ECO:0000313" key="3">
    <source>
        <dbReference type="Proteomes" id="UP000000370"/>
    </source>
</evidence>
<accession>A9KPB9</accession>
<dbReference type="KEGG" id="cpy:Cphy_1406"/>
<organism evidence="2 3">
    <name type="scientific">Lachnoclostridium phytofermentans (strain ATCC 700394 / DSM 18823 / ISDg)</name>
    <name type="common">Clostridium phytofermentans</name>
    <dbReference type="NCBI Taxonomy" id="357809"/>
    <lineage>
        <taxon>Bacteria</taxon>
        <taxon>Bacillati</taxon>
        <taxon>Bacillota</taxon>
        <taxon>Clostridia</taxon>
        <taxon>Lachnospirales</taxon>
        <taxon>Lachnospiraceae</taxon>
    </lineage>
</organism>
<dbReference type="STRING" id="357809.Cphy_1406"/>
<feature type="transmembrane region" description="Helical" evidence="1">
    <location>
        <begin position="67"/>
        <end position="85"/>
    </location>
</feature>
<keyword evidence="1" id="KW-0472">Membrane</keyword>
<sequence>MYMGRKCKYCNKVLDYMEEDEYCSLECKSKSERFLNYYKKWKVIFYSMILVFIVLLLIPAIKKGNGYFAAYGLGGVGITLFIFPFSTPQGIEMYGIRKAKFIVKVLALVSILLTIFIILATRYNP</sequence>
<keyword evidence="3" id="KW-1185">Reference proteome</keyword>
<keyword evidence="1" id="KW-1133">Transmembrane helix</keyword>
<dbReference type="EMBL" id="CP000885">
    <property type="protein sequence ID" value="ABX41781.1"/>
    <property type="molecule type" value="Genomic_DNA"/>
</dbReference>
<protein>
    <recommendedName>
        <fullName evidence="4">DUF2116 family Zn-ribbon domain-containing protein</fullName>
    </recommendedName>
</protein>
<evidence type="ECO:0000313" key="2">
    <source>
        <dbReference type="EMBL" id="ABX41781.1"/>
    </source>
</evidence>
<feature type="transmembrane region" description="Helical" evidence="1">
    <location>
        <begin position="105"/>
        <end position="123"/>
    </location>
</feature>
<reference evidence="3" key="1">
    <citation type="submission" date="2007-11" db="EMBL/GenBank/DDBJ databases">
        <title>Complete genome sequence of Clostridium phytofermentans ISDg.</title>
        <authorList>
            <person name="Leschine S.B."/>
            <person name="Warnick T.A."/>
            <person name="Blanchard J.L."/>
            <person name="Schnell D.J."/>
            <person name="Petit E.L."/>
            <person name="LaTouf W.G."/>
            <person name="Copeland A."/>
            <person name="Lucas S."/>
            <person name="Lapidus A."/>
            <person name="Barry K."/>
            <person name="Glavina del Rio T."/>
            <person name="Dalin E."/>
            <person name="Tice H."/>
            <person name="Pitluck S."/>
            <person name="Kiss H."/>
            <person name="Brettin T."/>
            <person name="Bruce D."/>
            <person name="Detter J.C."/>
            <person name="Han C."/>
            <person name="Kuske C."/>
            <person name="Schmutz J."/>
            <person name="Larimer F."/>
            <person name="Land M."/>
            <person name="Hauser L."/>
            <person name="Kyrpides N."/>
            <person name="Kim E.A."/>
            <person name="Richardson P."/>
        </authorList>
    </citation>
    <scope>NUCLEOTIDE SEQUENCE [LARGE SCALE GENOMIC DNA]</scope>
    <source>
        <strain evidence="3">ATCC 700394 / DSM 18823 / ISDg</strain>
    </source>
</reference>
<name>A9KPB9_LACP7</name>
<evidence type="ECO:0008006" key="4">
    <source>
        <dbReference type="Google" id="ProtNLM"/>
    </source>
</evidence>
<evidence type="ECO:0000256" key="1">
    <source>
        <dbReference type="SAM" id="Phobius"/>
    </source>
</evidence>
<feature type="transmembrane region" description="Helical" evidence="1">
    <location>
        <begin position="43"/>
        <end position="61"/>
    </location>
</feature>
<keyword evidence="1" id="KW-0812">Transmembrane</keyword>
<dbReference type="Proteomes" id="UP000000370">
    <property type="component" value="Chromosome"/>
</dbReference>
<dbReference type="AlphaFoldDB" id="A9KPB9"/>
<dbReference type="HOGENOM" id="CLU_1988786_0_0_9"/>
<gene>
    <name evidence="2" type="ordered locus">Cphy_1406</name>
</gene>